<reference evidence="3" key="2">
    <citation type="submission" date="2024-04" db="EMBL/GenBank/DDBJ databases">
        <authorList>
            <person name="Chen Y."/>
            <person name="Shah S."/>
            <person name="Dougan E. K."/>
            <person name="Thang M."/>
            <person name="Chan C."/>
        </authorList>
    </citation>
    <scope>NUCLEOTIDE SEQUENCE [LARGE SCALE GENOMIC DNA]</scope>
</reference>
<reference evidence="2" key="1">
    <citation type="submission" date="2022-10" db="EMBL/GenBank/DDBJ databases">
        <authorList>
            <person name="Chen Y."/>
            <person name="Dougan E. K."/>
            <person name="Chan C."/>
            <person name="Rhodes N."/>
            <person name="Thang M."/>
        </authorList>
    </citation>
    <scope>NUCLEOTIDE SEQUENCE</scope>
</reference>
<dbReference type="Proteomes" id="UP001152797">
    <property type="component" value="Unassembled WGS sequence"/>
</dbReference>
<name>A0A9P1CDL3_9DINO</name>
<comment type="caution">
    <text evidence="2">The sequence shown here is derived from an EMBL/GenBank/DDBJ whole genome shotgun (WGS) entry which is preliminary data.</text>
</comment>
<evidence type="ECO:0000313" key="4">
    <source>
        <dbReference type="Proteomes" id="UP001152797"/>
    </source>
</evidence>
<evidence type="ECO:0000313" key="3">
    <source>
        <dbReference type="EMBL" id="CAL1142123.1"/>
    </source>
</evidence>
<dbReference type="EMBL" id="CAMXCT010001298">
    <property type="protein sequence ID" value="CAI3988748.1"/>
    <property type="molecule type" value="Genomic_DNA"/>
</dbReference>
<dbReference type="AlphaFoldDB" id="A0A9P1CDL3"/>
<dbReference type="EMBL" id="CAMXCT030001298">
    <property type="protein sequence ID" value="CAL4776060.1"/>
    <property type="molecule type" value="Genomic_DNA"/>
</dbReference>
<sequence>ALPAARNRSARSLTCEILSICDQARQRTVDEHICGQEHRHQSIDPVNWIHWMFSGLLVLDLLFPILASITIADVWNPSWNCLMVAQLGQLEDQRRSWRSEPYSDCNHGREQNQAEASSGESSGTAMVPLVVGNLLPSQRCREQRSDP</sequence>
<feature type="region of interest" description="Disordered" evidence="1">
    <location>
        <begin position="99"/>
        <end position="124"/>
    </location>
</feature>
<dbReference type="EMBL" id="CAMXCT020001298">
    <property type="protein sequence ID" value="CAL1142123.1"/>
    <property type="molecule type" value="Genomic_DNA"/>
</dbReference>
<evidence type="ECO:0000256" key="1">
    <source>
        <dbReference type="SAM" id="MobiDB-lite"/>
    </source>
</evidence>
<gene>
    <name evidence="2" type="ORF">C1SCF055_LOCUS15874</name>
</gene>
<feature type="non-terminal residue" evidence="2">
    <location>
        <position position="1"/>
    </location>
</feature>
<accession>A0A9P1CDL3</accession>
<proteinExistence type="predicted"/>
<feature type="compositionally biased region" description="Low complexity" evidence="1">
    <location>
        <begin position="114"/>
        <end position="123"/>
    </location>
</feature>
<feature type="non-terminal residue" evidence="2">
    <location>
        <position position="147"/>
    </location>
</feature>
<organism evidence="2">
    <name type="scientific">Cladocopium goreaui</name>
    <dbReference type="NCBI Taxonomy" id="2562237"/>
    <lineage>
        <taxon>Eukaryota</taxon>
        <taxon>Sar</taxon>
        <taxon>Alveolata</taxon>
        <taxon>Dinophyceae</taxon>
        <taxon>Suessiales</taxon>
        <taxon>Symbiodiniaceae</taxon>
        <taxon>Cladocopium</taxon>
    </lineage>
</organism>
<evidence type="ECO:0000313" key="2">
    <source>
        <dbReference type="EMBL" id="CAI3988748.1"/>
    </source>
</evidence>
<protein>
    <submittedName>
        <fullName evidence="2">Uncharacterized protein</fullName>
    </submittedName>
</protein>
<keyword evidence="4" id="KW-1185">Reference proteome</keyword>